<dbReference type="Pfam" id="PF16074">
    <property type="entry name" value="PilW"/>
    <property type="match status" value="1"/>
</dbReference>
<dbReference type="PROSITE" id="PS00409">
    <property type="entry name" value="PROKAR_NTER_METHYL"/>
    <property type="match status" value="1"/>
</dbReference>
<keyword evidence="3" id="KW-1185">Reference proteome</keyword>
<dbReference type="RefSeq" id="WP_340355278.1">
    <property type="nucleotide sequence ID" value="NZ_JBBKZU010000001.1"/>
</dbReference>
<dbReference type="InterPro" id="IPR032092">
    <property type="entry name" value="PilW"/>
</dbReference>
<evidence type="ECO:0000313" key="2">
    <source>
        <dbReference type="EMBL" id="MEJ8809969.1"/>
    </source>
</evidence>
<keyword evidence="1" id="KW-0812">Transmembrane</keyword>
<evidence type="ECO:0000256" key="1">
    <source>
        <dbReference type="SAM" id="Phobius"/>
    </source>
</evidence>
<feature type="transmembrane region" description="Helical" evidence="1">
    <location>
        <begin position="12"/>
        <end position="32"/>
    </location>
</feature>
<proteinExistence type="predicted"/>
<dbReference type="InterPro" id="IPR012902">
    <property type="entry name" value="N_methyl_site"/>
</dbReference>
<evidence type="ECO:0000313" key="3">
    <source>
        <dbReference type="Proteomes" id="UP001365846"/>
    </source>
</evidence>
<accession>A0ABU8V8K1</accession>
<sequence length="308" mass="32609">MSSQRGVTLIELMVAMALGLVVVLAASTAFLAGKRLFDTDSDVQAVQDSLRFARYVVQGLVRQAGYADYAPDPLTDGVPVVASNANLLADSSDPMDLNVAGASNTTVSGSGFGQNDSDRTGGNDSLMVRFFGRSEVGSRSADGSMIDCMGTKRAGPVDAPTAGDRVLNIFHVKVARDGEPSLYCKTDAKSVGQPLVRGVEKFKVVYGYDGNGDGVAETWLDASAIAAKGADSGRTHAEWRKVVAVRVGMVVRSQRPNGDLKQVTGEDYRLFPLGPGFEDISFAPPDDGRYRSAATFTVMLRNVVKDPG</sequence>
<dbReference type="NCBIfam" id="TIGR02532">
    <property type="entry name" value="IV_pilin_GFxxxE"/>
    <property type="match status" value="1"/>
</dbReference>
<protein>
    <submittedName>
        <fullName evidence="2">PilW family protein</fullName>
    </submittedName>
</protein>
<dbReference type="Pfam" id="PF07963">
    <property type="entry name" value="N_methyl"/>
    <property type="match status" value="1"/>
</dbReference>
<reference evidence="2 3" key="1">
    <citation type="submission" date="2024-03" db="EMBL/GenBank/DDBJ databases">
        <title>Novel species of the genus Variovorax.</title>
        <authorList>
            <person name="Liu Q."/>
            <person name="Xin Y.-H."/>
        </authorList>
    </citation>
    <scope>NUCLEOTIDE SEQUENCE [LARGE SCALE GENOMIC DNA]</scope>
    <source>
        <strain evidence="2 3">KACC 18899</strain>
    </source>
</reference>
<keyword evidence="1" id="KW-1133">Transmembrane helix</keyword>
<dbReference type="Proteomes" id="UP001365846">
    <property type="component" value="Unassembled WGS sequence"/>
</dbReference>
<organism evidence="2 3">
    <name type="scientific">Variovorax ureilyticus</name>
    <dbReference type="NCBI Taxonomy" id="1836198"/>
    <lineage>
        <taxon>Bacteria</taxon>
        <taxon>Pseudomonadati</taxon>
        <taxon>Pseudomonadota</taxon>
        <taxon>Betaproteobacteria</taxon>
        <taxon>Burkholderiales</taxon>
        <taxon>Comamonadaceae</taxon>
        <taxon>Variovorax</taxon>
    </lineage>
</organism>
<dbReference type="EMBL" id="JBBKZU010000001">
    <property type="protein sequence ID" value="MEJ8809969.1"/>
    <property type="molecule type" value="Genomic_DNA"/>
</dbReference>
<name>A0ABU8V8K1_9BURK</name>
<keyword evidence="1" id="KW-0472">Membrane</keyword>
<gene>
    <name evidence="2" type="ORF">WKW77_02765</name>
</gene>
<comment type="caution">
    <text evidence="2">The sequence shown here is derived from an EMBL/GenBank/DDBJ whole genome shotgun (WGS) entry which is preliminary data.</text>
</comment>